<sequence length="116" mass="13306">MVRLYADEQFPRQVVELLRSLEYDVLTVQEAGNEGLSDEAVLTFAVSQNRAVLTLNRRDFFRLHRFNQEHCGIVACVDDGDRQRMVMNIDQAINGLETLAGKLIRVYRVQPPNLSQ</sequence>
<dbReference type="InterPro" id="IPR041049">
    <property type="entry name" value="DUF5615"/>
</dbReference>
<dbReference type="Proteomes" id="UP000176944">
    <property type="component" value="Chromosome"/>
</dbReference>
<accession>A0A1D9FX64</accession>
<dbReference type="Pfam" id="PF18480">
    <property type="entry name" value="DUF5615"/>
    <property type="match status" value="1"/>
</dbReference>
<dbReference type="AlphaFoldDB" id="A0A1D9FX64"/>
<proteinExistence type="predicted"/>
<name>A0A1D9FX64_MOOP1</name>
<evidence type="ECO:0000259" key="1">
    <source>
        <dbReference type="Pfam" id="PF18480"/>
    </source>
</evidence>
<gene>
    <name evidence="2" type="ORF">BJP36_08570</name>
</gene>
<dbReference type="EMBL" id="CP017708">
    <property type="protein sequence ID" value="AOY79969.1"/>
    <property type="molecule type" value="Genomic_DNA"/>
</dbReference>
<evidence type="ECO:0000313" key="2">
    <source>
        <dbReference type="EMBL" id="AOY79969.1"/>
    </source>
</evidence>
<evidence type="ECO:0000313" key="3">
    <source>
        <dbReference type="Proteomes" id="UP000176944"/>
    </source>
</evidence>
<reference evidence="3" key="1">
    <citation type="submission" date="2016-10" db="EMBL/GenBank/DDBJ databases">
        <title>Comparative genomics uncovers the prolific and rare metabolic potential of the cyanobacterial genus Moorea.</title>
        <authorList>
            <person name="Leao T."/>
            <person name="Castelao G."/>
            <person name="Korobeynikov A."/>
            <person name="Monroe E.A."/>
            <person name="Podell S."/>
            <person name="Glukhov E."/>
            <person name="Allen E."/>
            <person name="Gerwick W.H."/>
            <person name="Gerwick L."/>
        </authorList>
    </citation>
    <scope>NUCLEOTIDE SEQUENCE [LARGE SCALE GENOMIC DNA]</scope>
    <source>
        <strain evidence="3">JHB</strain>
    </source>
</reference>
<organism evidence="2 3">
    <name type="scientific">Moorena producens (strain JHB)</name>
    <dbReference type="NCBI Taxonomy" id="1454205"/>
    <lineage>
        <taxon>Bacteria</taxon>
        <taxon>Bacillati</taxon>
        <taxon>Cyanobacteriota</taxon>
        <taxon>Cyanophyceae</taxon>
        <taxon>Coleofasciculales</taxon>
        <taxon>Coleofasciculaceae</taxon>
        <taxon>Moorena</taxon>
    </lineage>
</organism>
<feature type="domain" description="DUF5615" evidence="1">
    <location>
        <begin position="3"/>
        <end position="107"/>
    </location>
</feature>
<protein>
    <submittedName>
        <fullName evidence="2">DUF5615 family PIN-like protein</fullName>
    </submittedName>
</protein>